<feature type="region of interest" description="Disordered" evidence="1">
    <location>
        <begin position="18"/>
        <end position="43"/>
    </location>
</feature>
<feature type="compositionally biased region" description="Low complexity" evidence="1">
    <location>
        <begin position="122"/>
        <end position="133"/>
    </location>
</feature>
<accession>A0A0E0MT05</accession>
<feature type="compositionally biased region" description="Gly residues" evidence="1">
    <location>
        <begin position="18"/>
        <end position="33"/>
    </location>
</feature>
<reference evidence="3" key="1">
    <citation type="submission" date="2013-06" db="EMBL/GenBank/DDBJ databases">
        <authorList>
            <person name="Zhao Q."/>
        </authorList>
    </citation>
    <scope>NUCLEOTIDE SEQUENCE</scope>
    <source>
        <strain evidence="3">cv. W1943</strain>
    </source>
</reference>
<dbReference type="OMA" id="NRSCAWP"/>
<feature type="region of interest" description="Disordered" evidence="1">
    <location>
        <begin position="122"/>
        <end position="141"/>
    </location>
</feature>
<evidence type="ECO:0000256" key="1">
    <source>
        <dbReference type="SAM" id="MobiDB-lite"/>
    </source>
</evidence>
<keyword evidence="3" id="KW-1185">Reference proteome</keyword>
<reference evidence="2" key="2">
    <citation type="submission" date="2015-06" db="UniProtKB">
        <authorList>
            <consortium name="EnsemblPlants"/>
        </authorList>
    </citation>
    <scope>IDENTIFICATION</scope>
</reference>
<proteinExistence type="predicted"/>
<name>A0A0E0MT05_ORYRU</name>
<dbReference type="HOGENOM" id="CLU_1828406_0_0_1"/>
<protein>
    <submittedName>
        <fullName evidence="2">Uncharacterized protein</fullName>
    </submittedName>
</protein>
<evidence type="ECO:0000313" key="3">
    <source>
        <dbReference type="Proteomes" id="UP000008022"/>
    </source>
</evidence>
<dbReference type="Proteomes" id="UP000008022">
    <property type="component" value="Unassembled WGS sequence"/>
</dbReference>
<dbReference type="EnsemblPlants" id="ORUFI01G07690.1">
    <property type="protein sequence ID" value="ORUFI01G07690.1"/>
    <property type="gene ID" value="ORUFI01G07690"/>
</dbReference>
<organism evidence="2 3">
    <name type="scientific">Oryza rufipogon</name>
    <name type="common">Brownbeard rice</name>
    <name type="synonym">Asian wild rice</name>
    <dbReference type="NCBI Taxonomy" id="4529"/>
    <lineage>
        <taxon>Eukaryota</taxon>
        <taxon>Viridiplantae</taxon>
        <taxon>Streptophyta</taxon>
        <taxon>Embryophyta</taxon>
        <taxon>Tracheophyta</taxon>
        <taxon>Spermatophyta</taxon>
        <taxon>Magnoliopsida</taxon>
        <taxon>Liliopsida</taxon>
        <taxon>Poales</taxon>
        <taxon>Poaceae</taxon>
        <taxon>BOP clade</taxon>
        <taxon>Oryzoideae</taxon>
        <taxon>Oryzeae</taxon>
        <taxon>Oryzinae</taxon>
        <taxon>Oryza</taxon>
    </lineage>
</organism>
<evidence type="ECO:0000313" key="2">
    <source>
        <dbReference type="EnsemblPlants" id="ORUFI01G07690.1"/>
    </source>
</evidence>
<dbReference type="AlphaFoldDB" id="A0A0E0MT05"/>
<sequence length="141" mass="14560">MAARGSRSCAWPCGLGMAGGGQEGSGNRQGVGDGVPPDGGRDSEARRKMVTALGGYGSPRGCGVPRQWQSEHCESDKVEADPIEQIQRGFSIYRANTEGKGVVDGGFTCFAMGIGRVVSAGTAAASAGPIGSSQWRLRQQK</sequence>
<dbReference type="Gramene" id="ORUFI01G07690.1">
    <property type="protein sequence ID" value="ORUFI01G07690.1"/>
    <property type="gene ID" value="ORUFI01G07690"/>
</dbReference>